<proteinExistence type="predicted"/>
<organism evidence="3">
    <name type="scientific">Neisseria gonorrhoeae</name>
    <dbReference type="NCBI Taxonomy" id="485"/>
    <lineage>
        <taxon>Bacteria</taxon>
        <taxon>Pseudomonadati</taxon>
        <taxon>Pseudomonadota</taxon>
        <taxon>Betaproteobacteria</taxon>
        <taxon>Neisseriales</taxon>
        <taxon>Neisseriaceae</taxon>
        <taxon>Neisseria</taxon>
    </lineage>
</organism>
<reference evidence="2" key="1">
    <citation type="submission" date="2016-06" db="EMBL/GenBank/DDBJ databases">
        <authorList>
            <consortium name="Pathogen Informatics"/>
        </authorList>
    </citation>
    <scope>NUCLEOTIDE SEQUENCE</scope>
    <source>
        <strain evidence="1">WHO F</strain>
    </source>
</reference>
<evidence type="ECO:0000313" key="2">
    <source>
        <dbReference type="EMBL" id="SBQ21324.1"/>
    </source>
</evidence>
<protein>
    <submittedName>
        <fullName evidence="3">Uncharacterized protein</fullName>
    </submittedName>
</protein>
<name>A0A1D3J3N0_NEIGO</name>
<dbReference type="EMBL" id="FLKW01000043">
    <property type="protein sequence ID" value="SBN23235.1"/>
    <property type="molecule type" value="Genomic_DNA"/>
</dbReference>
<dbReference type="EMBL" id="LT591897">
    <property type="protein sequence ID" value="SBQ21324.1"/>
    <property type="molecule type" value="Genomic_DNA"/>
</dbReference>
<accession>A0A1D3J3N0</accession>
<dbReference type="EMBL" id="UGRI01000001">
    <property type="protein sequence ID" value="SUA20806.1"/>
    <property type="molecule type" value="Genomic_DNA"/>
</dbReference>
<dbReference type="AlphaFoldDB" id="A0A1D3J3N0"/>
<evidence type="ECO:0000313" key="1">
    <source>
        <dbReference type="EMBL" id="SBN23235.1"/>
    </source>
</evidence>
<dbReference type="Proteomes" id="UP000239837">
    <property type="component" value="Chromosome"/>
</dbReference>
<gene>
    <name evidence="3" type="ORF">NCTC11421_00910</name>
    <name evidence="2" type="ORF">WHOF_01354</name>
    <name evidence="1" type="ORF">WHOF_02004</name>
</gene>
<dbReference type="RefSeq" id="WP_020996893.1">
    <property type="nucleotide sequence ID" value="NZ_BEDU01000051.1"/>
</dbReference>
<sequence>MPSENIFRRHYKICSPFQMSNVHPYTIFATMHHKSTAKDNWVYSFIQKQSRYGSRVITIGLILHDSHSIKAENRTNTETLSIDL</sequence>
<evidence type="ECO:0000313" key="3">
    <source>
        <dbReference type="EMBL" id="SUA20806.1"/>
    </source>
</evidence>
<reference evidence="3" key="2">
    <citation type="submission" date="2018-06" db="EMBL/GenBank/DDBJ databases">
        <authorList>
            <consortium name="Pathogen Informatics"/>
            <person name="Doyle S."/>
        </authorList>
    </citation>
    <scope>NUCLEOTIDE SEQUENCE [LARGE SCALE GENOMIC DNA]</scope>
    <source>
        <strain evidence="3">NCTC11421</strain>
    </source>
</reference>